<evidence type="ECO:0000313" key="2">
    <source>
        <dbReference type="Proteomes" id="UP000715095"/>
    </source>
</evidence>
<feature type="non-terminal residue" evidence="1">
    <location>
        <position position="149"/>
    </location>
</feature>
<reference evidence="1 2" key="1">
    <citation type="journal article" date="2021" name="Sci. Rep.">
        <title>The distribution of antibiotic resistance genes in chicken gut microbiota commensals.</title>
        <authorList>
            <person name="Juricova H."/>
            <person name="Matiasovicova J."/>
            <person name="Kubasova T."/>
            <person name="Cejkova D."/>
            <person name="Rychlik I."/>
        </authorList>
    </citation>
    <scope>NUCLEOTIDE SEQUENCE [LARGE SCALE GENOMIC DNA]</scope>
    <source>
        <strain evidence="1 2">An829</strain>
    </source>
</reference>
<keyword evidence="2" id="KW-1185">Reference proteome</keyword>
<organism evidence="1 2">
    <name type="scientific">Sutterella massiliensis</name>
    <dbReference type="NCBI Taxonomy" id="1816689"/>
    <lineage>
        <taxon>Bacteria</taxon>
        <taxon>Pseudomonadati</taxon>
        <taxon>Pseudomonadota</taxon>
        <taxon>Betaproteobacteria</taxon>
        <taxon>Burkholderiales</taxon>
        <taxon>Sutterellaceae</taxon>
        <taxon>Sutterella</taxon>
    </lineage>
</organism>
<dbReference type="Proteomes" id="UP000715095">
    <property type="component" value="Unassembled WGS sequence"/>
</dbReference>
<dbReference type="EMBL" id="JACJJC010000290">
    <property type="protein sequence ID" value="MBM6705287.1"/>
    <property type="molecule type" value="Genomic_DNA"/>
</dbReference>
<evidence type="ECO:0000313" key="1">
    <source>
        <dbReference type="EMBL" id="MBM6705287.1"/>
    </source>
</evidence>
<sequence>MRETDIIFSESRPTPDKFRFYRNLLCVARVLAENAPDLSGERLVAAVRSDIAHHNLKPQILPDEVQDRIWQIEVRPEVPDEQKESVLYALKTFFGNLWLTTGYSQDKAEVDRKRFFLIAEERRAETVPSLERLMTVVSIRFSKLFRVVK</sequence>
<feature type="non-terminal residue" evidence="1">
    <location>
        <position position="1"/>
    </location>
</feature>
<comment type="caution">
    <text evidence="1">The sequence shown here is derived from an EMBL/GenBank/DDBJ whole genome shotgun (WGS) entry which is preliminary data.</text>
</comment>
<gene>
    <name evidence="1" type="ORF">H6A60_12515</name>
</gene>
<protein>
    <submittedName>
        <fullName evidence="1">Uncharacterized protein</fullName>
    </submittedName>
</protein>
<proteinExistence type="predicted"/>
<name>A0ABS2DVB8_9BURK</name>
<accession>A0ABS2DVB8</accession>